<sequence length="106" mass="11838">MIHADFIRRDEQIVAFEMDGHANFAEQGADLVCAGATSIAFGMVNAISEKMGIEPVMEEEDGYLYYSVPEDLEGNEVVQILLEGMEHQLISLAYSYPDYITINSKK</sequence>
<dbReference type="InterPro" id="IPR007422">
    <property type="entry name" value="Peptidase_Prp"/>
</dbReference>
<dbReference type="Gene3D" id="3.30.70.1490">
    <property type="entry name" value="Cysteine protease Prp"/>
    <property type="match status" value="1"/>
</dbReference>
<dbReference type="RefSeq" id="WP_036087856.1">
    <property type="nucleotide sequence ID" value="NZ_CBCSHQ010000007.1"/>
</dbReference>
<dbReference type="EMBL" id="JNFA01000029">
    <property type="protein sequence ID" value="KGL38468.1"/>
    <property type="molecule type" value="Genomic_DNA"/>
</dbReference>
<dbReference type="CDD" id="cd16332">
    <property type="entry name" value="Prp-like"/>
    <property type="match status" value="1"/>
</dbReference>
<evidence type="ECO:0000256" key="3">
    <source>
        <dbReference type="ARBA" id="ARBA00022801"/>
    </source>
</evidence>
<dbReference type="Proteomes" id="UP000029844">
    <property type="component" value="Unassembled WGS sequence"/>
</dbReference>
<evidence type="ECO:0000313" key="8">
    <source>
        <dbReference type="Proteomes" id="UP000029844"/>
    </source>
</evidence>
<keyword evidence="8" id="KW-1185">Reference proteome</keyword>
<dbReference type="AlphaFoldDB" id="A0A099W273"/>
<comment type="caution">
    <text evidence="7">The sequence shown here is derived from an EMBL/GenBank/DDBJ whole genome shotgun (WGS) entry which is preliminary data.</text>
</comment>
<dbReference type="GeneID" id="58718643"/>
<dbReference type="Pfam" id="PF04327">
    <property type="entry name" value="Peptidase_Prp"/>
    <property type="match status" value="1"/>
</dbReference>
<evidence type="ECO:0000256" key="1">
    <source>
        <dbReference type="ARBA" id="ARBA00022517"/>
    </source>
</evidence>
<keyword evidence="1" id="KW-0690">Ribosome biogenesis</keyword>
<protein>
    <recommendedName>
        <fullName evidence="6">Ribosomal processing cysteine protease Prp</fullName>
    </recommendedName>
</protein>
<dbReference type="SUPFAM" id="SSF118010">
    <property type="entry name" value="TM1457-like"/>
    <property type="match status" value="1"/>
</dbReference>
<comment type="similarity">
    <text evidence="5">Belongs to the Prp family.</text>
</comment>
<evidence type="ECO:0000256" key="6">
    <source>
        <dbReference type="ARBA" id="ARBA00044538"/>
    </source>
</evidence>
<evidence type="ECO:0000313" key="7">
    <source>
        <dbReference type="EMBL" id="KGL38468.1"/>
    </source>
</evidence>
<gene>
    <name evidence="7" type="ORF">EP57_14980</name>
</gene>
<dbReference type="STRING" id="1552123.EP57_14980"/>
<dbReference type="PANTHER" id="PTHR39178:SF1">
    <property type="entry name" value="RIBOSOMAL-PROCESSING CYSTEINE PROTEASE PRP"/>
    <property type="match status" value="1"/>
</dbReference>
<reference evidence="7 8" key="1">
    <citation type="submission" date="2014-05" db="EMBL/GenBank/DDBJ databases">
        <title>Novel Listeriaceae from food processing environments.</title>
        <authorList>
            <person name="den Bakker H.C."/>
        </authorList>
    </citation>
    <scope>NUCLEOTIDE SEQUENCE [LARGE SCALE GENOMIC DNA]</scope>
    <source>
        <strain evidence="7 8">FSL A5-0281</strain>
    </source>
</reference>
<proteinExistence type="inferred from homology"/>
<accession>A0A099W273</accession>
<evidence type="ECO:0000256" key="5">
    <source>
        <dbReference type="ARBA" id="ARBA00044503"/>
    </source>
</evidence>
<keyword evidence="4" id="KW-0788">Thiol protease</keyword>
<dbReference type="OrthoDB" id="48998at2"/>
<evidence type="ECO:0000256" key="4">
    <source>
        <dbReference type="ARBA" id="ARBA00022807"/>
    </source>
</evidence>
<dbReference type="InterPro" id="IPR036764">
    <property type="entry name" value="Peptidase_Prp_sf"/>
</dbReference>
<dbReference type="PANTHER" id="PTHR39178">
    <property type="entry name" value="HYPOTHETICAL RIBOSOME-ASSOCIATED PROTEIN"/>
    <property type="match status" value="1"/>
</dbReference>
<dbReference type="GO" id="GO:0042254">
    <property type="term" value="P:ribosome biogenesis"/>
    <property type="evidence" value="ECO:0007669"/>
    <property type="project" value="UniProtKB-KW"/>
</dbReference>
<keyword evidence="3" id="KW-0378">Hydrolase</keyword>
<dbReference type="GO" id="GO:0006508">
    <property type="term" value="P:proteolysis"/>
    <property type="evidence" value="ECO:0007669"/>
    <property type="project" value="UniProtKB-KW"/>
</dbReference>
<keyword evidence="2" id="KW-0645">Protease</keyword>
<evidence type="ECO:0000256" key="2">
    <source>
        <dbReference type="ARBA" id="ARBA00022670"/>
    </source>
</evidence>
<name>A0A099W273_9LIST</name>
<dbReference type="GO" id="GO:0008234">
    <property type="term" value="F:cysteine-type peptidase activity"/>
    <property type="evidence" value="ECO:0007669"/>
    <property type="project" value="UniProtKB-KW"/>
</dbReference>
<dbReference type="eggNOG" id="COG2868">
    <property type="taxonomic scope" value="Bacteria"/>
</dbReference>
<organism evidence="7 8">
    <name type="scientific">Listeria booriae</name>
    <dbReference type="NCBI Taxonomy" id="1552123"/>
    <lineage>
        <taxon>Bacteria</taxon>
        <taxon>Bacillati</taxon>
        <taxon>Bacillota</taxon>
        <taxon>Bacilli</taxon>
        <taxon>Bacillales</taxon>
        <taxon>Listeriaceae</taxon>
        <taxon>Listeria</taxon>
    </lineage>
</organism>